<evidence type="ECO:0000313" key="3">
    <source>
        <dbReference type="Proteomes" id="UP000700596"/>
    </source>
</evidence>
<comment type="caution">
    <text evidence="2">The sequence shown here is derived from an EMBL/GenBank/DDBJ whole genome shotgun (WGS) entry which is preliminary data.</text>
</comment>
<dbReference type="Gene3D" id="1.25.40.20">
    <property type="entry name" value="Ankyrin repeat-containing domain"/>
    <property type="match status" value="1"/>
</dbReference>
<evidence type="ECO:0000313" key="2">
    <source>
        <dbReference type="EMBL" id="KAH7128170.1"/>
    </source>
</evidence>
<accession>A0A9P9DYM3</accession>
<dbReference type="AlphaFoldDB" id="A0A9P9DYM3"/>
<protein>
    <submittedName>
        <fullName evidence="2">Uncharacterized protein</fullName>
    </submittedName>
</protein>
<dbReference type="Proteomes" id="UP000700596">
    <property type="component" value="Unassembled WGS sequence"/>
</dbReference>
<sequence length="145" mass="16519">MWLLVRTIERLLLELLILYAYKASNGDKYTFWATSNGDAKRVKEYGVQGQDVFNKKDANPLYISPLSIASGRGHTDVVILLLKAAAHSATELTNEPGRAMKRAQARKFADIKKLLREIREDERIKRTNFVTAGKKKMEIVVVTRR</sequence>
<feature type="chain" id="PRO_5040431394" evidence="1">
    <location>
        <begin position="27"/>
        <end position="145"/>
    </location>
</feature>
<reference evidence="2" key="1">
    <citation type="journal article" date="2021" name="Nat. Commun.">
        <title>Genetic determinants of endophytism in the Arabidopsis root mycobiome.</title>
        <authorList>
            <person name="Mesny F."/>
            <person name="Miyauchi S."/>
            <person name="Thiergart T."/>
            <person name="Pickel B."/>
            <person name="Atanasova L."/>
            <person name="Karlsson M."/>
            <person name="Huettel B."/>
            <person name="Barry K.W."/>
            <person name="Haridas S."/>
            <person name="Chen C."/>
            <person name="Bauer D."/>
            <person name="Andreopoulos W."/>
            <person name="Pangilinan J."/>
            <person name="LaButti K."/>
            <person name="Riley R."/>
            <person name="Lipzen A."/>
            <person name="Clum A."/>
            <person name="Drula E."/>
            <person name="Henrissat B."/>
            <person name="Kohler A."/>
            <person name="Grigoriev I.V."/>
            <person name="Martin F.M."/>
            <person name="Hacquard S."/>
        </authorList>
    </citation>
    <scope>NUCLEOTIDE SEQUENCE</scope>
    <source>
        <strain evidence="2">MPI-CAGE-CH-0243</strain>
    </source>
</reference>
<proteinExistence type="predicted"/>
<feature type="signal peptide" evidence="1">
    <location>
        <begin position="1"/>
        <end position="26"/>
    </location>
</feature>
<keyword evidence="1" id="KW-0732">Signal</keyword>
<dbReference type="InterPro" id="IPR036770">
    <property type="entry name" value="Ankyrin_rpt-contain_sf"/>
</dbReference>
<evidence type="ECO:0000256" key="1">
    <source>
        <dbReference type="SAM" id="SignalP"/>
    </source>
</evidence>
<organism evidence="2 3">
    <name type="scientific">Dendryphion nanum</name>
    <dbReference type="NCBI Taxonomy" id="256645"/>
    <lineage>
        <taxon>Eukaryota</taxon>
        <taxon>Fungi</taxon>
        <taxon>Dikarya</taxon>
        <taxon>Ascomycota</taxon>
        <taxon>Pezizomycotina</taxon>
        <taxon>Dothideomycetes</taxon>
        <taxon>Pleosporomycetidae</taxon>
        <taxon>Pleosporales</taxon>
        <taxon>Torulaceae</taxon>
        <taxon>Dendryphion</taxon>
    </lineage>
</organism>
<name>A0A9P9DYM3_9PLEO</name>
<keyword evidence="3" id="KW-1185">Reference proteome</keyword>
<dbReference type="SUPFAM" id="SSF48403">
    <property type="entry name" value="Ankyrin repeat"/>
    <property type="match status" value="1"/>
</dbReference>
<gene>
    <name evidence="2" type="ORF">B0J11DRAFT_504654</name>
</gene>
<dbReference type="EMBL" id="JAGMWT010000005">
    <property type="protein sequence ID" value="KAH7128170.1"/>
    <property type="molecule type" value="Genomic_DNA"/>
</dbReference>